<evidence type="ECO:0000313" key="8">
    <source>
        <dbReference type="EMBL" id="KAK8925894.1"/>
    </source>
</evidence>
<evidence type="ECO:0000313" key="9">
    <source>
        <dbReference type="Proteomes" id="UP001418222"/>
    </source>
</evidence>
<dbReference type="PANTHER" id="PTHR46324">
    <property type="entry name" value="BASIC LEUCINE ZIPPER 43-RELATED"/>
    <property type="match status" value="1"/>
</dbReference>
<dbReference type="FunFam" id="1.20.5.170:FF:000020">
    <property type="entry name" value="BZIP transcription factor"/>
    <property type="match status" value="1"/>
</dbReference>
<dbReference type="GO" id="GO:0005634">
    <property type="term" value="C:nucleus"/>
    <property type="evidence" value="ECO:0007669"/>
    <property type="project" value="UniProtKB-SubCell"/>
</dbReference>
<comment type="caution">
    <text evidence="8">The sequence shown here is derived from an EMBL/GenBank/DDBJ whole genome shotgun (WGS) entry which is preliminary data.</text>
</comment>
<dbReference type="SUPFAM" id="SSF57959">
    <property type="entry name" value="Leucine zipper domain"/>
    <property type="match status" value="1"/>
</dbReference>
<dbReference type="SMART" id="SM00338">
    <property type="entry name" value="BRLZ"/>
    <property type="match status" value="1"/>
</dbReference>
<comment type="subcellular location">
    <subcellularLocation>
        <location evidence="1">Nucleus</location>
    </subcellularLocation>
</comment>
<keyword evidence="9" id="KW-1185">Reference proteome</keyword>
<proteinExistence type="predicted"/>
<evidence type="ECO:0000259" key="7">
    <source>
        <dbReference type="PROSITE" id="PS50217"/>
    </source>
</evidence>
<accession>A0AAP0B2V3</accession>
<dbReference type="GO" id="GO:0003677">
    <property type="term" value="F:DNA binding"/>
    <property type="evidence" value="ECO:0007669"/>
    <property type="project" value="UniProtKB-KW"/>
</dbReference>
<keyword evidence="4" id="KW-0804">Transcription</keyword>
<organism evidence="8 9">
    <name type="scientific">Platanthera zijinensis</name>
    <dbReference type="NCBI Taxonomy" id="2320716"/>
    <lineage>
        <taxon>Eukaryota</taxon>
        <taxon>Viridiplantae</taxon>
        <taxon>Streptophyta</taxon>
        <taxon>Embryophyta</taxon>
        <taxon>Tracheophyta</taxon>
        <taxon>Spermatophyta</taxon>
        <taxon>Magnoliopsida</taxon>
        <taxon>Liliopsida</taxon>
        <taxon>Asparagales</taxon>
        <taxon>Orchidaceae</taxon>
        <taxon>Orchidoideae</taxon>
        <taxon>Orchideae</taxon>
        <taxon>Orchidinae</taxon>
        <taxon>Platanthera</taxon>
    </lineage>
</organism>
<evidence type="ECO:0000256" key="1">
    <source>
        <dbReference type="ARBA" id="ARBA00004123"/>
    </source>
</evidence>
<gene>
    <name evidence="8" type="primary">CPRF2</name>
    <name evidence="8" type="ORF">KSP39_PZI018178</name>
</gene>
<dbReference type="PROSITE" id="PS00036">
    <property type="entry name" value="BZIP_BASIC"/>
    <property type="match status" value="1"/>
</dbReference>
<evidence type="ECO:0000256" key="6">
    <source>
        <dbReference type="SAM" id="Coils"/>
    </source>
</evidence>
<dbReference type="CDD" id="cd14702">
    <property type="entry name" value="bZIP_plant_GBF1"/>
    <property type="match status" value="1"/>
</dbReference>
<evidence type="ECO:0000256" key="5">
    <source>
        <dbReference type="ARBA" id="ARBA00023242"/>
    </source>
</evidence>
<feature type="domain" description="BZIP" evidence="7">
    <location>
        <begin position="64"/>
        <end position="127"/>
    </location>
</feature>
<dbReference type="Gene3D" id="1.20.5.170">
    <property type="match status" value="1"/>
</dbReference>
<dbReference type="InterPro" id="IPR044521">
    <property type="entry name" value="AtbZIP8/43"/>
</dbReference>
<keyword evidence="2" id="KW-0805">Transcription regulation</keyword>
<dbReference type="GO" id="GO:0003700">
    <property type="term" value="F:DNA-binding transcription factor activity"/>
    <property type="evidence" value="ECO:0007669"/>
    <property type="project" value="InterPro"/>
</dbReference>
<feature type="coiled-coil region" evidence="6">
    <location>
        <begin position="75"/>
        <end position="148"/>
    </location>
</feature>
<evidence type="ECO:0000256" key="4">
    <source>
        <dbReference type="ARBA" id="ARBA00023163"/>
    </source>
</evidence>
<sequence>MFHREFAGILFHSPASPTINYPLLDSFGFSPWPHPSTTLSGDLNLPTNSTSFDADAHRHLSLADERRRRRMISNRESARRSRIRKKRHLDQLRQQVAALRAAGRQLLEELNQMMRKQEDVLRENAGLREEEEELRARLEELKEADNGRCNDVALMRKEAVLMSSSCMASPPVFPCVLSPLFICPFG</sequence>
<evidence type="ECO:0000256" key="3">
    <source>
        <dbReference type="ARBA" id="ARBA00023125"/>
    </source>
</evidence>
<dbReference type="InterPro" id="IPR004827">
    <property type="entry name" value="bZIP"/>
</dbReference>
<dbReference type="InterPro" id="IPR045314">
    <property type="entry name" value="bZIP_plant_GBF1"/>
</dbReference>
<keyword evidence="5" id="KW-0539">Nucleus</keyword>
<dbReference type="EMBL" id="JBBWWQ010000016">
    <property type="protein sequence ID" value="KAK8925894.1"/>
    <property type="molecule type" value="Genomic_DNA"/>
</dbReference>
<protein>
    <submittedName>
        <fullName evidence="8">Light-inducible protein CPRF2</fullName>
    </submittedName>
</protein>
<evidence type="ECO:0000256" key="2">
    <source>
        <dbReference type="ARBA" id="ARBA00023015"/>
    </source>
</evidence>
<dbReference type="Pfam" id="PF00170">
    <property type="entry name" value="bZIP_1"/>
    <property type="match status" value="1"/>
</dbReference>
<keyword evidence="3" id="KW-0238">DNA-binding</keyword>
<dbReference type="PANTHER" id="PTHR46324:SF26">
    <property type="entry name" value="OS02G0728001 PROTEIN"/>
    <property type="match status" value="1"/>
</dbReference>
<keyword evidence="6" id="KW-0175">Coiled coil</keyword>
<dbReference type="InterPro" id="IPR046347">
    <property type="entry name" value="bZIP_sf"/>
</dbReference>
<dbReference type="AlphaFoldDB" id="A0AAP0B2V3"/>
<reference evidence="8 9" key="1">
    <citation type="journal article" date="2022" name="Nat. Plants">
        <title>Genomes of leafy and leafless Platanthera orchids illuminate the evolution of mycoheterotrophy.</title>
        <authorList>
            <person name="Li M.H."/>
            <person name="Liu K.W."/>
            <person name="Li Z."/>
            <person name="Lu H.C."/>
            <person name="Ye Q.L."/>
            <person name="Zhang D."/>
            <person name="Wang J.Y."/>
            <person name="Li Y.F."/>
            <person name="Zhong Z.M."/>
            <person name="Liu X."/>
            <person name="Yu X."/>
            <person name="Liu D.K."/>
            <person name="Tu X.D."/>
            <person name="Liu B."/>
            <person name="Hao Y."/>
            <person name="Liao X.Y."/>
            <person name="Jiang Y.T."/>
            <person name="Sun W.H."/>
            <person name="Chen J."/>
            <person name="Chen Y.Q."/>
            <person name="Ai Y."/>
            <person name="Zhai J.W."/>
            <person name="Wu S.S."/>
            <person name="Zhou Z."/>
            <person name="Hsiao Y.Y."/>
            <person name="Wu W.L."/>
            <person name="Chen Y.Y."/>
            <person name="Lin Y.F."/>
            <person name="Hsu J.L."/>
            <person name="Li C.Y."/>
            <person name="Wang Z.W."/>
            <person name="Zhao X."/>
            <person name="Zhong W.Y."/>
            <person name="Ma X.K."/>
            <person name="Ma L."/>
            <person name="Huang J."/>
            <person name="Chen G.Z."/>
            <person name="Huang M.Z."/>
            <person name="Huang L."/>
            <person name="Peng D.H."/>
            <person name="Luo Y.B."/>
            <person name="Zou S.Q."/>
            <person name="Chen S.P."/>
            <person name="Lan S."/>
            <person name="Tsai W.C."/>
            <person name="Van de Peer Y."/>
            <person name="Liu Z.J."/>
        </authorList>
    </citation>
    <scope>NUCLEOTIDE SEQUENCE [LARGE SCALE GENOMIC DNA]</scope>
    <source>
        <strain evidence="8">Lor287</strain>
    </source>
</reference>
<dbReference type="Proteomes" id="UP001418222">
    <property type="component" value="Unassembled WGS sequence"/>
</dbReference>
<name>A0AAP0B2V3_9ASPA</name>
<dbReference type="PROSITE" id="PS50217">
    <property type="entry name" value="BZIP"/>
    <property type="match status" value="1"/>
</dbReference>